<dbReference type="RefSeq" id="WP_058257763.1">
    <property type="nucleotide sequence ID" value="NZ_DUPS01000072.1"/>
</dbReference>
<accession>A0A0K8J4X9</accession>
<evidence type="ECO:0000313" key="3">
    <source>
        <dbReference type="EMBL" id="CUH92393.1"/>
    </source>
</evidence>
<dbReference type="Proteomes" id="UP000196053">
    <property type="component" value="Chromosome I"/>
</dbReference>
<dbReference type="AlphaFoldDB" id="A0A0K8J4X9"/>
<evidence type="ECO:0000256" key="1">
    <source>
        <dbReference type="SAM" id="MobiDB-lite"/>
    </source>
</evidence>
<feature type="compositionally biased region" description="Polar residues" evidence="1">
    <location>
        <begin position="213"/>
        <end position="222"/>
    </location>
</feature>
<dbReference type="Gene3D" id="3.30.750.140">
    <property type="match status" value="1"/>
</dbReference>
<gene>
    <name evidence="3" type="ORF">SD1D_0845</name>
</gene>
<dbReference type="InterPro" id="IPR021136">
    <property type="entry name" value="Flagellar_hook_control-like_C"/>
</dbReference>
<reference evidence="4" key="1">
    <citation type="submission" date="2015-09" db="EMBL/GenBank/DDBJ databases">
        <authorList>
            <person name="Wibberg D."/>
        </authorList>
    </citation>
    <scope>NUCLEOTIDE SEQUENCE [LARGE SCALE GENOMIC DNA]</scope>
    <source>
        <strain evidence="4">SD1D</strain>
    </source>
</reference>
<keyword evidence="4" id="KW-1185">Reference proteome</keyword>
<feature type="compositionally biased region" description="Basic and acidic residues" evidence="1">
    <location>
        <begin position="223"/>
        <end position="235"/>
    </location>
</feature>
<organism evidence="3 4">
    <name type="scientific">Herbinix luporum</name>
    <dbReference type="NCBI Taxonomy" id="1679721"/>
    <lineage>
        <taxon>Bacteria</taxon>
        <taxon>Bacillati</taxon>
        <taxon>Bacillota</taxon>
        <taxon>Clostridia</taxon>
        <taxon>Lachnospirales</taxon>
        <taxon>Lachnospiraceae</taxon>
        <taxon>Herbinix</taxon>
    </lineage>
</organism>
<protein>
    <recommendedName>
        <fullName evidence="2">Flagellar hook-length control protein-like C-terminal domain-containing protein</fullName>
    </recommendedName>
</protein>
<dbReference type="CDD" id="cd17470">
    <property type="entry name" value="T3SS_Flik_C"/>
    <property type="match status" value="1"/>
</dbReference>
<proteinExistence type="predicted"/>
<feature type="region of interest" description="Disordered" evidence="1">
    <location>
        <begin position="45"/>
        <end position="73"/>
    </location>
</feature>
<feature type="region of interest" description="Disordered" evidence="1">
    <location>
        <begin position="206"/>
        <end position="255"/>
    </location>
</feature>
<evidence type="ECO:0000313" key="4">
    <source>
        <dbReference type="Proteomes" id="UP000196053"/>
    </source>
</evidence>
<sequence length="451" mass="50797">MVMQKLVAHNFQVTAGSGDFATNGIKTKGNDFDIFLENSMLKEDKKISDSRETPATKETNKPLPKEKQLLDSKEEKITKVQTHKQNKPNKDSVEETAFEGQVLAMFEQIRSAIMEALNLTSEELDQMMEDMGLNTMDLLDPNTIMELVLNKYGATDSTAMLLNEQLADTFKNLLMAVDDIKKDVFQDISHDEIKLMLEDSTDSKSDEEILISDLNTNKTSDSQADKTGEKQEDTNKSQLNNNHNQDETKAVDKLKQDRRMANQLEADQEVASTDGFEVFLDNLSNNYEKPTALFTQDTARLVDIKEIAQEIIESVRVMAKPGQTTMELQLYPEHLGKVNITLTSNNEGLMTAHFVVENKLAKEAVEGQMFTLKENLAEQGIKVENIEVTIAEYSFDQNSQFENDNSMMRKKSNNTNKITFEEAVAMNEETQEAADNNYIAGVMGSNIDYTA</sequence>
<dbReference type="OrthoDB" id="1780022at2"/>
<dbReference type="EMBL" id="LN879430">
    <property type="protein sequence ID" value="CUH92393.1"/>
    <property type="molecule type" value="Genomic_DNA"/>
</dbReference>
<dbReference type="Pfam" id="PF02120">
    <property type="entry name" value="Flg_hook"/>
    <property type="match status" value="1"/>
</dbReference>
<feature type="compositionally biased region" description="Basic and acidic residues" evidence="1">
    <location>
        <begin position="244"/>
        <end position="255"/>
    </location>
</feature>
<evidence type="ECO:0000259" key="2">
    <source>
        <dbReference type="Pfam" id="PF02120"/>
    </source>
</evidence>
<dbReference type="KEGG" id="hsd:SD1D_0845"/>
<feature type="domain" description="Flagellar hook-length control protein-like C-terminal" evidence="2">
    <location>
        <begin position="313"/>
        <end position="390"/>
    </location>
</feature>
<name>A0A0K8J4X9_9FIRM</name>
<dbReference type="InterPro" id="IPR038610">
    <property type="entry name" value="FliK-like_C_sf"/>
</dbReference>